<comment type="caution">
    <text evidence="1">The sequence shown here is derived from an EMBL/GenBank/DDBJ whole genome shotgun (WGS) entry which is preliminary data.</text>
</comment>
<organism evidence="1 2">
    <name type="scientific">Paenibacillus allorhizosphaerae</name>
    <dbReference type="NCBI Taxonomy" id="2849866"/>
    <lineage>
        <taxon>Bacteria</taxon>
        <taxon>Bacillati</taxon>
        <taxon>Bacillota</taxon>
        <taxon>Bacilli</taxon>
        <taxon>Bacillales</taxon>
        <taxon>Paenibacillaceae</taxon>
        <taxon>Paenibacillus</taxon>
    </lineage>
</organism>
<reference evidence="1 2" key="1">
    <citation type="submission" date="2021-06" db="EMBL/GenBank/DDBJ databases">
        <authorList>
            <person name="Criscuolo A."/>
        </authorList>
    </citation>
    <scope>NUCLEOTIDE SEQUENCE [LARGE SCALE GENOMIC DNA]</scope>
    <source>
        <strain evidence="2">CIP 111802</strain>
    </source>
</reference>
<protein>
    <submittedName>
        <fullName evidence="1">Uncharacterized protein</fullName>
    </submittedName>
</protein>
<keyword evidence="2" id="KW-1185">Reference proteome</keyword>
<evidence type="ECO:0000313" key="2">
    <source>
        <dbReference type="Proteomes" id="UP000730618"/>
    </source>
</evidence>
<proteinExistence type="predicted"/>
<dbReference type="EMBL" id="CAJVCE010000025">
    <property type="protein sequence ID" value="CAG7655255.1"/>
    <property type="molecule type" value="Genomic_DNA"/>
</dbReference>
<evidence type="ECO:0000313" key="1">
    <source>
        <dbReference type="EMBL" id="CAG7655255.1"/>
    </source>
</evidence>
<accession>A0ABM8VRH2</accession>
<gene>
    <name evidence="1" type="ORF">PAECIP111802_06057</name>
</gene>
<sequence>MKGLIKKQSSARVAFFYLRPQAQAGEANLPVSWDKLSVIMTVNTYVRFFDGNRFKRMKKIEKGVQLCGY</sequence>
<name>A0ABM8VRH2_9BACL</name>
<dbReference type="Proteomes" id="UP000730618">
    <property type="component" value="Unassembled WGS sequence"/>
</dbReference>